<gene>
    <name evidence="1" type="ORF">BV898_02534</name>
</gene>
<dbReference type="AlphaFoldDB" id="A0A1W0X7X1"/>
<protein>
    <submittedName>
        <fullName evidence="1">Uncharacterized protein</fullName>
    </submittedName>
</protein>
<proteinExistence type="predicted"/>
<dbReference type="EMBL" id="MTYJ01000011">
    <property type="protein sequence ID" value="OQV23412.1"/>
    <property type="molecule type" value="Genomic_DNA"/>
</dbReference>
<reference evidence="2" key="1">
    <citation type="submission" date="2017-01" db="EMBL/GenBank/DDBJ databases">
        <title>Comparative genomics of anhydrobiosis in the tardigrade Hypsibius dujardini.</title>
        <authorList>
            <person name="Yoshida Y."/>
            <person name="Koutsovoulos G."/>
            <person name="Laetsch D."/>
            <person name="Stevens L."/>
            <person name="Kumar S."/>
            <person name="Horikawa D."/>
            <person name="Ishino K."/>
            <person name="Komine S."/>
            <person name="Tomita M."/>
            <person name="Blaxter M."/>
            <person name="Arakawa K."/>
        </authorList>
    </citation>
    <scope>NUCLEOTIDE SEQUENCE [LARGE SCALE GENOMIC DNA]</scope>
    <source>
        <strain evidence="2">Z151</strain>
    </source>
</reference>
<keyword evidence="2" id="KW-1185">Reference proteome</keyword>
<name>A0A1W0X7X1_HYPEX</name>
<evidence type="ECO:0000313" key="2">
    <source>
        <dbReference type="Proteomes" id="UP000192578"/>
    </source>
</evidence>
<dbReference type="OrthoDB" id="6369184at2759"/>
<organism evidence="1 2">
    <name type="scientific">Hypsibius exemplaris</name>
    <name type="common">Freshwater tardigrade</name>
    <dbReference type="NCBI Taxonomy" id="2072580"/>
    <lineage>
        <taxon>Eukaryota</taxon>
        <taxon>Metazoa</taxon>
        <taxon>Ecdysozoa</taxon>
        <taxon>Tardigrada</taxon>
        <taxon>Eutardigrada</taxon>
        <taxon>Parachela</taxon>
        <taxon>Hypsibioidea</taxon>
        <taxon>Hypsibiidae</taxon>
        <taxon>Hypsibius</taxon>
    </lineage>
</organism>
<dbReference type="Proteomes" id="UP000192578">
    <property type="component" value="Unassembled WGS sequence"/>
</dbReference>
<evidence type="ECO:0000313" key="1">
    <source>
        <dbReference type="EMBL" id="OQV23412.1"/>
    </source>
</evidence>
<sequence>MKTDVDSFSVTVAFLFGSTAANEAIALQRSQDNSQLPERPFHWLHHIAQPSQTVSGREYAVHVPVEPKVGEQVQLTFSYFNLANPQSPCDNPTIGAVYMFKAKYTFTKDYGFKTHATRIIQLAAISRLTAGGSWRQGRKAETAISIVPISEGYIRLPQTAFTRFAPMEIKRSDSILTNSRLKDTTTVAERRMTSCT</sequence>
<comment type="caution">
    <text evidence="1">The sequence shown here is derived from an EMBL/GenBank/DDBJ whole genome shotgun (WGS) entry which is preliminary data.</text>
</comment>
<accession>A0A1W0X7X1</accession>